<dbReference type="OrthoDB" id="7263823at2"/>
<dbReference type="PANTHER" id="PTHR24567:SF26">
    <property type="entry name" value="REGULATORY PROTEIN YEIL"/>
    <property type="match status" value="1"/>
</dbReference>
<dbReference type="GO" id="GO:0003700">
    <property type="term" value="F:DNA-binding transcription factor activity"/>
    <property type="evidence" value="ECO:0007669"/>
    <property type="project" value="TreeGrafter"/>
</dbReference>
<dbReference type="SUPFAM" id="SSF46785">
    <property type="entry name" value="Winged helix' DNA-binding domain"/>
    <property type="match status" value="1"/>
</dbReference>
<dbReference type="InterPro" id="IPR012318">
    <property type="entry name" value="HTH_CRP"/>
</dbReference>
<proteinExistence type="predicted"/>
<dbReference type="Proteomes" id="UP000187526">
    <property type="component" value="Unassembled WGS sequence"/>
</dbReference>
<dbReference type="CDD" id="cd00038">
    <property type="entry name" value="CAP_ED"/>
    <property type="match status" value="1"/>
</dbReference>
<keyword evidence="2" id="KW-0238">DNA-binding</keyword>
<organism evidence="6 7">
    <name type="scientific">Azonexus hydrophilus</name>
    <dbReference type="NCBI Taxonomy" id="418702"/>
    <lineage>
        <taxon>Bacteria</taxon>
        <taxon>Pseudomonadati</taxon>
        <taxon>Pseudomonadota</taxon>
        <taxon>Betaproteobacteria</taxon>
        <taxon>Rhodocyclales</taxon>
        <taxon>Azonexaceae</taxon>
        <taxon>Azonexus</taxon>
    </lineage>
</organism>
<dbReference type="AlphaFoldDB" id="A0A1R1I8T7"/>
<dbReference type="PROSITE" id="PS51063">
    <property type="entry name" value="HTH_CRP_2"/>
    <property type="match status" value="1"/>
</dbReference>
<sequence>MEIDACPPATAANPFHQIPAGLLDGFVRHDLARGCLFAAPGDVRNQVLIIESGRLRVYLAGESRELSLSFLEPGDIYTTHTPTYVEAVSATTLWLMDTRAFARKLASDPSVTPVMMRVLGRLLANAVNLIEDLAFREVPARLARFLTGMAERRGRPLDGGIWLVPLDLGTEDIASLLGSTRQTVSSLLNQWERDGILQRQGRRVLYIHSLDSLRRLGAEA</sequence>
<dbReference type="InterPro" id="IPR014710">
    <property type="entry name" value="RmlC-like_jellyroll"/>
</dbReference>
<dbReference type="Pfam" id="PF13545">
    <property type="entry name" value="HTH_Crp_2"/>
    <property type="match status" value="1"/>
</dbReference>
<evidence type="ECO:0000313" key="6">
    <source>
        <dbReference type="EMBL" id="OMG55186.1"/>
    </source>
</evidence>
<reference evidence="6 7" key="1">
    <citation type="submission" date="2016-10" db="EMBL/GenBank/DDBJ databases">
        <title>Alkaliphiles isolated from bioreactors.</title>
        <authorList>
            <person name="Salah Z."/>
            <person name="Rout S.P."/>
            <person name="Humphreys P.N."/>
        </authorList>
    </citation>
    <scope>NUCLEOTIDE SEQUENCE [LARGE SCALE GENOMIC DNA]</scope>
    <source>
        <strain evidence="6 7">ZS02</strain>
    </source>
</reference>
<feature type="domain" description="HTH crp-type" evidence="5">
    <location>
        <begin position="136"/>
        <end position="211"/>
    </location>
</feature>
<evidence type="ECO:0000259" key="4">
    <source>
        <dbReference type="PROSITE" id="PS50042"/>
    </source>
</evidence>
<accession>A0A1R1I8T7</accession>
<dbReference type="Gene3D" id="1.10.10.10">
    <property type="entry name" value="Winged helix-like DNA-binding domain superfamily/Winged helix DNA-binding domain"/>
    <property type="match status" value="1"/>
</dbReference>
<dbReference type="Gene3D" id="2.60.120.10">
    <property type="entry name" value="Jelly Rolls"/>
    <property type="match status" value="1"/>
</dbReference>
<dbReference type="InterPro" id="IPR036388">
    <property type="entry name" value="WH-like_DNA-bd_sf"/>
</dbReference>
<name>A0A1R1I8T7_9RHOO</name>
<dbReference type="GO" id="GO:0003677">
    <property type="term" value="F:DNA binding"/>
    <property type="evidence" value="ECO:0007669"/>
    <property type="project" value="UniProtKB-KW"/>
</dbReference>
<dbReference type="STRING" id="418702.BJN45_08580"/>
<dbReference type="EMBL" id="MTHD01000002">
    <property type="protein sequence ID" value="OMG55186.1"/>
    <property type="molecule type" value="Genomic_DNA"/>
</dbReference>
<keyword evidence="3" id="KW-0804">Transcription</keyword>
<keyword evidence="1" id="KW-0805">Transcription regulation</keyword>
<dbReference type="InterPro" id="IPR050397">
    <property type="entry name" value="Env_Response_Regulators"/>
</dbReference>
<dbReference type="GO" id="GO:0005829">
    <property type="term" value="C:cytosol"/>
    <property type="evidence" value="ECO:0007669"/>
    <property type="project" value="TreeGrafter"/>
</dbReference>
<comment type="caution">
    <text evidence="6">The sequence shown here is derived from an EMBL/GenBank/DDBJ whole genome shotgun (WGS) entry which is preliminary data.</text>
</comment>
<dbReference type="InterPro" id="IPR036390">
    <property type="entry name" value="WH_DNA-bd_sf"/>
</dbReference>
<dbReference type="PROSITE" id="PS50042">
    <property type="entry name" value="CNMP_BINDING_3"/>
    <property type="match status" value="1"/>
</dbReference>
<dbReference type="InterPro" id="IPR000595">
    <property type="entry name" value="cNMP-bd_dom"/>
</dbReference>
<dbReference type="SUPFAM" id="SSF51206">
    <property type="entry name" value="cAMP-binding domain-like"/>
    <property type="match status" value="1"/>
</dbReference>
<evidence type="ECO:0000256" key="3">
    <source>
        <dbReference type="ARBA" id="ARBA00023163"/>
    </source>
</evidence>
<dbReference type="InterPro" id="IPR018490">
    <property type="entry name" value="cNMP-bd_dom_sf"/>
</dbReference>
<protein>
    <submittedName>
        <fullName evidence="6">Crp/Fnr family transcriptional regulator</fullName>
    </submittedName>
</protein>
<dbReference type="RefSeq" id="WP_076094002.1">
    <property type="nucleotide sequence ID" value="NZ_MTHD01000002.1"/>
</dbReference>
<keyword evidence="7" id="KW-1185">Reference proteome</keyword>
<dbReference type="SMART" id="SM00419">
    <property type="entry name" value="HTH_CRP"/>
    <property type="match status" value="1"/>
</dbReference>
<evidence type="ECO:0000256" key="1">
    <source>
        <dbReference type="ARBA" id="ARBA00023015"/>
    </source>
</evidence>
<dbReference type="PANTHER" id="PTHR24567">
    <property type="entry name" value="CRP FAMILY TRANSCRIPTIONAL REGULATORY PROTEIN"/>
    <property type="match status" value="1"/>
</dbReference>
<evidence type="ECO:0000256" key="2">
    <source>
        <dbReference type="ARBA" id="ARBA00023125"/>
    </source>
</evidence>
<evidence type="ECO:0000313" key="7">
    <source>
        <dbReference type="Proteomes" id="UP000187526"/>
    </source>
</evidence>
<gene>
    <name evidence="6" type="ORF">BJN45_08580</name>
</gene>
<dbReference type="CDD" id="cd00092">
    <property type="entry name" value="HTH_CRP"/>
    <property type="match status" value="1"/>
</dbReference>
<evidence type="ECO:0000259" key="5">
    <source>
        <dbReference type="PROSITE" id="PS51063"/>
    </source>
</evidence>
<feature type="domain" description="Cyclic nucleotide-binding" evidence="4">
    <location>
        <begin position="22"/>
        <end position="105"/>
    </location>
</feature>